<evidence type="ECO:0000313" key="1">
    <source>
        <dbReference type="Proteomes" id="UP000887565"/>
    </source>
</evidence>
<name>A0A915IYF8_ROMCU</name>
<reference evidence="2" key="1">
    <citation type="submission" date="2022-11" db="UniProtKB">
        <authorList>
            <consortium name="WormBaseParasite"/>
        </authorList>
    </citation>
    <scope>IDENTIFICATION</scope>
</reference>
<evidence type="ECO:0000313" key="2">
    <source>
        <dbReference type="WBParaSite" id="nRc.2.0.1.t18456-RA"/>
    </source>
</evidence>
<sequence length="77" mass="9086">MLAMKKMAWLWQHHPVNNVISTQRMSERYVNQVYAERELVLPQTAKYIMEKVAEMNTRNLMNMAQSTTTNPKKSTNK</sequence>
<organism evidence="1 2">
    <name type="scientific">Romanomermis culicivorax</name>
    <name type="common">Nematode worm</name>
    <dbReference type="NCBI Taxonomy" id="13658"/>
    <lineage>
        <taxon>Eukaryota</taxon>
        <taxon>Metazoa</taxon>
        <taxon>Ecdysozoa</taxon>
        <taxon>Nematoda</taxon>
        <taxon>Enoplea</taxon>
        <taxon>Dorylaimia</taxon>
        <taxon>Mermithida</taxon>
        <taxon>Mermithoidea</taxon>
        <taxon>Mermithidae</taxon>
        <taxon>Romanomermis</taxon>
    </lineage>
</organism>
<dbReference type="WBParaSite" id="nRc.2.0.1.t18456-RA">
    <property type="protein sequence ID" value="nRc.2.0.1.t18456-RA"/>
    <property type="gene ID" value="nRc.2.0.1.g18456"/>
</dbReference>
<proteinExistence type="predicted"/>
<dbReference type="AlphaFoldDB" id="A0A915IYF8"/>
<dbReference type="Proteomes" id="UP000887565">
    <property type="component" value="Unplaced"/>
</dbReference>
<accession>A0A915IYF8</accession>
<protein>
    <submittedName>
        <fullName evidence="2">Uncharacterized protein</fullName>
    </submittedName>
</protein>
<keyword evidence="1" id="KW-1185">Reference proteome</keyword>